<protein>
    <submittedName>
        <fullName evidence="1">Uncharacterized protein</fullName>
    </submittedName>
</protein>
<sequence length="720" mass="81801">MHFPKINIPKKYVKIGAWVLGSFLLILIIAGIVAYNKREALLNRMMAKAIAKAEKDYGLDVKIKEYGFSGLNTVRMEAVSVVPKDRDTLTTINEMTIGVKLFPLLFGDVKLSEINLNTGKLNIVFRDSLSNLDFFLKRKKKDSTEKKNKVDLGDLAHNLLNQVLYKIPDNMEVKDFLLNVNDNDTAKLSFLTTTATIDDGDLKSTVLVNGTESTWHVNGTVKPGRKQLDIMLFADNKKVELPYLNKKLQAKFSFDTVRTEMKSAEYSGDDFKISGSWSVKNLLVNHPKIASNDIIVPDAKIDADMLIGKNYVALDSSSTVFLKKAAIHPYVKYTLSPNKIYELKLHAPEQDAQEVLSSFPQGLFESLDGMKVSGKVSYDLSFYLDSAQPDSVKFYSGLTPHNFKILKWGKTNLQKINSDFVYTPYERGKPMRDILIGPSNPNFTPLSEVSSNFKNAILTSEDPSFFTHKGFVQESIRKSFAVNFKEKKFVRGGSTISMQLVKNVFLSRQKTLARKAEEILIVWLIENNRLVSKNRMLEVYFNIIEMGQNIYGIGEATRYYFGKRPSDLNIGEGIFLANIVPRPKIALYKFRGDGGLKDYLYPYFKYIGNIMARRGLTPGDTSGYGFYNVRLREGLRQYLLPDTTKIDTNSFDNEDPLPAIETQDASKNLFDRLFGRSKKDTAATRQPVKADTVQKTRKELRQERREQRRKEREKEKAGQL</sequence>
<accession>A0ACC6KWJ8</accession>
<evidence type="ECO:0000313" key="2">
    <source>
        <dbReference type="Proteomes" id="UP001246858"/>
    </source>
</evidence>
<dbReference type="EMBL" id="JAVDTF010000002">
    <property type="protein sequence ID" value="MDR6783524.1"/>
    <property type="molecule type" value="Genomic_DNA"/>
</dbReference>
<comment type="caution">
    <text evidence="1">The sequence shown here is derived from an EMBL/GenBank/DDBJ whole genome shotgun (WGS) entry which is preliminary data.</text>
</comment>
<gene>
    <name evidence="1" type="ORF">J2X78_002089</name>
</gene>
<organism evidence="1 2">
    <name type="scientific">Pedobacter africanus</name>
    <dbReference type="NCBI Taxonomy" id="151894"/>
    <lineage>
        <taxon>Bacteria</taxon>
        <taxon>Pseudomonadati</taxon>
        <taxon>Bacteroidota</taxon>
        <taxon>Sphingobacteriia</taxon>
        <taxon>Sphingobacteriales</taxon>
        <taxon>Sphingobacteriaceae</taxon>
        <taxon>Pedobacter</taxon>
    </lineage>
</organism>
<dbReference type="Proteomes" id="UP001246858">
    <property type="component" value="Unassembled WGS sequence"/>
</dbReference>
<reference evidence="1" key="1">
    <citation type="submission" date="2023-07" db="EMBL/GenBank/DDBJ databases">
        <title>Sorghum-associated microbial communities from plants grown in Nebraska, USA.</title>
        <authorList>
            <person name="Schachtman D."/>
        </authorList>
    </citation>
    <scope>NUCLEOTIDE SEQUENCE</scope>
    <source>
        <strain evidence="1">2697</strain>
    </source>
</reference>
<keyword evidence="2" id="KW-1185">Reference proteome</keyword>
<name>A0ACC6KWJ8_9SPHI</name>
<proteinExistence type="predicted"/>
<evidence type="ECO:0000313" key="1">
    <source>
        <dbReference type="EMBL" id="MDR6783524.1"/>
    </source>
</evidence>